<comment type="caution">
    <text evidence="1">The sequence shown here is derived from an EMBL/GenBank/DDBJ whole genome shotgun (WGS) entry which is preliminary data.</text>
</comment>
<dbReference type="Proteomes" id="UP000807342">
    <property type="component" value="Unassembled WGS sequence"/>
</dbReference>
<organism evidence="1 2">
    <name type="scientific">Macrolepiota fuliginosa MF-IS2</name>
    <dbReference type="NCBI Taxonomy" id="1400762"/>
    <lineage>
        <taxon>Eukaryota</taxon>
        <taxon>Fungi</taxon>
        <taxon>Dikarya</taxon>
        <taxon>Basidiomycota</taxon>
        <taxon>Agaricomycotina</taxon>
        <taxon>Agaricomycetes</taxon>
        <taxon>Agaricomycetidae</taxon>
        <taxon>Agaricales</taxon>
        <taxon>Agaricineae</taxon>
        <taxon>Agaricaceae</taxon>
        <taxon>Macrolepiota</taxon>
    </lineage>
</organism>
<evidence type="ECO:0000313" key="2">
    <source>
        <dbReference type="Proteomes" id="UP000807342"/>
    </source>
</evidence>
<dbReference type="AlphaFoldDB" id="A0A9P5X5T0"/>
<keyword evidence="2" id="KW-1185">Reference proteome</keyword>
<proteinExistence type="predicted"/>
<reference evidence="1" key="1">
    <citation type="submission" date="2020-11" db="EMBL/GenBank/DDBJ databases">
        <authorList>
            <consortium name="DOE Joint Genome Institute"/>
            <person name="Ahrendt S."/>
            <person name="Riley R."/>
            <person name="Andreopoulos W."/>
            <person name="Labutti K."/>
            <person name="Pangilinan J."/>
            <person name="Ruiz-Duenas F.J."/>
            <person name="Barrasa J.M."/>
            <person name="Sanchez-Garcia M."/>
            <person name="Camarero S."/>
            <person name="Miyauchi S."/>
            <person name="Serrano A."/>
            <person name="Linde D."/>
            <person name="Babiker R."/>
            <person name="Drula E."/>
            <person name="Ayuso-Fernandez I."/>
            <person name="Pacheco R."/>
            <person name="Padilla G."/>
            <person name="Ferreira P."/>
            <person name="Barriuso J."/>
            <person name="Kellner H."/>
            <person name="Castanera R."/>
            <person name="Alfaro M."/>
            <person name="Ramirez L."/>
            <person name="Pisabarro A.G."/>
            <person name="Kuo A."/>
            <person name="Tritt A."/>
            <person name="Lipzen A."/>
            <person name="He G."/>
            <person name="Yan M."/>
            <person name="Ng V."/>
            <person name="Cullen D."/>
            <person name="Martin F."/>
            <person name="Rosso M.-N."/>
            <person name="Henrissat B."/>
            <person name="Hibbett D."/>
            <person name="Martinez A.T."/>
            <person name="Grigoriev I.V."/>
        </authorList>
    </citation>
    <scope>NUCLEOTIDE SEQUENCE</scope>
    <source>
        <strain evidence="1">MF-IS2</strain>
    </source>
</reference>
<gene>
    <name evidence="1" type="ORF">P691DRAFT_389258</name>
</gene>
<protein>
    <submittedName>
        <fullName evidence="1">Uncharacterized protein</fullName>
    </submittedName>
</protein>
<sequence>MKREVRLVLCTPLVVCADRSATSTANSGHELSCTPDIIQIVQTPCPGGYRVPHQLIDSSS</sequence>
<evidence type="ECO:0000313" key="1">
    <source>
        <dbReference type="EMBL" id="KAF9443720.1"/>
    </source>
</evidence>
<accession>A0A9P5X5T0</accession>
<name>A0A9P5X5T0_9AGAR</name>
<dbReference type="EMBL" id="MU151441">
    <property type="protein sequence ID" value="KAF9443720.1"/>
    <property type="molecule type" value="Genomic_DNA"/>
</dbReference>